<comment type="caution">
    <text evidence="1">The sequence shown here is derived from an EMBL/GenBank/DDBJ whole genome shotgun (WGS) entry which is preliminary data.</text>
</comment>
<reference evidence="2" key="1">
    <citation type="submission" date="2016-04" db="EMBL/GenBank/DDBJ databases">
        <authorList>
            <person name="Quiroz-Castaneda R.E."/>
            <person name="Martinez-Ocampo F."/>
        </authorList>
    </citation>
    <scope>NUCLEOTIDE SEQUENCE [LARGE SCALE GENOMIC DNA]</scope>
    <source>
        <strain evidence="2">INIFAP01</strain>
    </source>
</reference>
<proteinExistence type="predicted"/>
<organism evidence="1 2">
    <name type="scientific">Candidatus Mycoplasma haematobovis</name>
    <dbReference type="NCBI Taxonomy" id="432608"/>
    <lineage>
        <taxon>Bacteria</taxon>
        <taxon>Bacillati</taxon>
        <taxon>Mycoplasmatota</taxon>
        <taxon>Mollicutes</taxon>
        <taxon>Mycoplasmataceae</taxon>
        <taxon>Mycoplasma</taxon>
    </lineage>
</organism>
<evidence type="ECO:0000313" key="2">
    <source>
        <dbReference type="Proteomes" id="UP000077623"/>
    </source>
</evidence>
<evidence type="ECO:0000313" key="1">
    <source>
        <dbReference type="EMBL" id="OAL10505.1"/>
    </source>
</evidence>
<accession>A0A1A9QEW7</accession>
<dbReference type="EMBL" id="LWUJ01000010">
    <property type="protein sequence ID" value="OAL10505.1"/>
    <property type="molecule type" value="Genomic_DNA"/>
</dbReference>
<dbReference type="Proteomes" id="UP000077623">
    <property type="component" value="Unassembled WGS sequence"/>
</dbReference>
<dbReference type="RefSeq" id="WP_187149739.1">
    <property type="nucleotide sequence ID" value="NZ_LWUJ01000010.1"/>
</dbReference>
<keyword evidence="2" id="KW-1185">Reference proteome</keyword>
<gene>
    <name evidence="1" type="ORF">A6V39_00375</name>
</gene>
<dbReference type="STRING" id="432608.A6V39_00375"/>
<sequence>MTTALKIGIDATLGTGVIGGTAGITYALSQPKNLKEDLKRGEHKPLDTKADDSSWEKLVAKYTNTGEVSKIGKIADLNIEANTSPAKNPHPGIAQLRTKCEELFKKTRKDKDYEKHKTNAINWCTKKNITE</sequence>
<protein>
    <submittedName>
        <fullName evidence="1">Uncharacterized protein</fullName>
    </submittedName>
</protein>
<dbReference type="AlphaFoldDB" id="A0A1A9QEW7"/>
<name>A0A1A9QEW7_9MOLU</name>